<evidence type="ECO:0000313" key="1">
    <source>
        <dbReference type="EMBL" id="XBH09468.1"/>
    </source>
</evidence>
<dbReference type="RefSeq" id="WP_348266979.1">
    <property type="nucleotide sequence ID" value="NZ_CP121194.1"/>
</dbReference>
<dbReference type="AlphaFoldDB" id="A0AAU7CWT1"/>
<dbReference type="EMBL" id="CP121194">
    <property type="protein sequence ID" value="XBH09468.1"/>
    <property type="molecule type" value="Genomic_DNA"/>
</dbReference>
<accession>A0AAU7D689</accession>
<dbReference type="KEGG" id="epl:P4G45_13370"/>
<sequence>MAAAILTIDHLLGPNWFRADPGDVAGIQACFDGLDAYQQMTSAGVSPPPRRVLNFITQRVKLDGYQGDGITDICGCADVIEDGNQLCHFHRQHYFAYRQKADAATMLRVQQWAVKRMSAVSVWKTKGAAR</sequence>
<reference evidence="1" key="1">
    <citation type="submission" date="2023-03" db="EMBL/GenBank/DDBJ databases">
        <title>Edaphobacter sp.</title>
        <authorList>
            <person name="Huber K.J."/>
            <person name="Papendorf J."/>
            <person name="Pilke C."/>
            <person name="Bunk B."/>
            <person name="Sproeer C."/>
            <person name="Pester M."/>
        </authorList>
    </citation>
    <scope>NUCLEOTIDE SEQUENCE</scope>
    <source>
        <strain evidence="1">DSM 109919</strain>
        <strain evidence="2">DSM 109920</strain>
    </source>
</reference>
<organism evidence="1">
    <name type="scientific">Edaphobacter paludis</name>
    <dbReference type="NCBI Taxonomy" id="3035702"/>
    <lineage>
        <taxon>Bacteria</taxon>
        <taxon>Pseudomonadati</taxon>
        <taxon>Acidobacteriota</taxon>
        <taxon>Terriglobia</taxon>
        <taxon>Terriglobales</taxon>
        <taxon>Acidobacteriaceae</taxon>
        <taxon>Edaphobacter</taxon>
    </lineage>
</organism>
<dbReference type="EMBL" id="CP121195">
    <property type="protein sequence ID" value="XBH12753.1"/>
    <property type="molecule type" value="Genomic_DNA"/>
</dbReference>
<gene>
    <name evidence="1" type="ORF">P4G45_13370</name>
    <name evidence="2" type="ORF">P8936_13780</name>
</gene>
<proteinExistence type="predicted"/>
<accession>A0AAU7CWT1</accession>
<name>A0AAU7CWT1_9BACT</name>
<evidence type="ECO:0000313" key="2">
    <source>
        <dbReference type="EMBL" id="XBH12753.1"/>
    </source>
</evidence>
<protein>
    <submittedName>
        <fullName evidence="1">Uncharacterized protein</fullName>
    </submittedName>
</protein>